<dbReference type="OrthoDB" id="2966910at2"/>
<reference evidence="2" key="1">
    <citation type="submission" date="2016-10" db="EMBL/GenBank/DDBJ databases">
        <authorList>
            <person name="Varghese N."/>
            <person name="Submissions S."/>
        </authorList>
    </citation>
    <scope>NUCLEOTIDE SEQUENCE [LARGE SCALE GENOMIC DNA]</scope>
    <source>
        <strain evidence="2">CGMCC 1.3703</strain>
    </source>
</reference>
<organism evidence="1 2">
    <name type="scientific">Halobacillus aidingensis</name>
    <dbReference type="NCBI Taxonomy" id="240303"/>
    <lineage>
        <taxon>Bacteria</taxon>
        <taxon>Bacillati</taxon>
        <taxon>Bacillota</taxon>
        <taxon>Bacilli</taxon>
        <taxon>Bacillales</taxon>
        <taxon>Bacillaceae</taxon>
        <taxon>Halobacillus</taxon>
    </lineage>
</organism>
<evidence type="ECO:0000313" key="1">
    <source>
        <dbReference type="EMBL" id="SDP75087.1"/>
    </source>
</evidence>
<gene>
    <name evidence="1" type="ORF">SAMN05421677_13214</name>
</gene>
<dbReference type="Proteomes" id="UP000198860">
    <property type="component" value="Unassembled WGS sequence"/>
</dbReference>
<sequence>MSIHLKERLGTEELSHLKTAAILEFTEELFESDQYRLLEVIDSDQQQLFIVNRNDRTLTVLSLSQDMALKKETLFTDRIISMKEYFEDYSLSENTPPRKIEITFMEGRTLLIEPESSKKQNKDYQRDDVGRQVEEDFEHLIAALKSTVIL</sequence>
<accession>A0A1H0V9J8</accession>
<evidence type="ECO:0000313" key="2">
    <source>
        <dbReference type="Proteomes" id="UP000198860"/>
    </source>
</evidence>
<dbReference type="RefSeq" id="WP_089654796.1">
    <property type="nucleotide sequence ID" value="NZ_FNIZ01000032.1"/>
</dbReference>
<dbReference type="AlphaFoldDB" id="A0A1H0V9J8"/>
<keyword evidence="2" id="KW-1185">Reference proteome</keyword>
<name>A0A1H0V9J8_HALAD</name>
<proteinExistence type="predicted"/>
<protein>
    <submittedName>
        <fullName evidence="1">Uncharacterized protein</fullName>
    </submittedName>
</protein>
<dbReference type="EMBL" id="FNIZ01000032">
    <property type="protein sequence ID" value="SDP75087.1"/>
    <property type="molecule type" value="Genomic_DNA"/>
</dbReference>